<dbReference type="SMART" id="SM00430">
    <property type="entry name" value="HOLI"/>
    <property type="match status" value="1"/>
</dbReference>
<keyword evidence="2" id="KW-0863">Zinc-finger</keyword>
<dbReference type="GO" id="GO:0000122">
    <property type="term" value="P:negative regulation of transcription by RNA polymerase II"/>
    <property type="evidence" value="ECO:0007669"/>
    <property type="project" value="TreeGrafter"/>
</dbReference>
<feature type="domain" description="Nuclear receptor" evidence="10">
    <location>
        <begin position="39"/>
        <end position="114"/>
    </location>
</feature>
<dbReference type="Pfam" id="PF00105">
    <property type="entry name" value="zf-C4"/>
    <property type="match status" value="1"/>
</dbReference>
<gene>
    <name evidence="12" type="ORF">FSP39_014110</name>
</gene>
<dbReference type="InterPro" id="IPR001723">
    <property type="entry name" value="Nuclear_hrmn_rcpt"/>
</dbReference>
<dbReference type="InterPro" id="IPR050234">
    <property type="entry name" value="Nuclear_hormone_rcpt_NR1"/>
</dbReference>
<dbReference type="GO" id="GO:0030154">
    <property type="term" value="P:cell differentiation"/>
    <property type="evidence" value="ECO:0007669"/>
    <property type="project" value="TreeGrafter"/>
</dbReference>
<feature type="region of interest" description="Disordered" evidence="9">
    <location>
        <begin position="207"/>
        <end position="226"/>
    </location>
</feature>
<keyword evidence="3" id="KW-0862">Zinc</keyword>
<dbReference type="SMART" id="SM00399">
    <property type="entry name" value="ZnF_C4"/>
    <property type="match status" value="1"/>
</dbReference>
<dbReference type="GO" id="GO:0009755">
    <property type="term" value="P:hormone-mediated signaling pathway"/>
    <property type="evidence" value="ECO:0007669"/>
    <property type="project" value="TreeGrafter"/>
</dbReference>
<keyword evidence="13" id="KW-1185">Reference proteome</keyword>
<dbReference type="GO" id="GO:0004879">
    <property type="term" value="F:nuclear receptor activity"/>
    <property type="evidence" value="ECO:0007669"/>
    <property type="project" value="TreeGrafter"/>
</dbReference>
<evidence type="ECO:0000256" key="6">
    <source>
        <dbReference type="ARBA" id="ARBA00023163"/>
    </source>
</evidence>
<evidence type="ECO:0000256" key="2">
    <source>
        <dbReference type="ARBA" id="ARBA00022771"/>
    </source>
</evidence>
<dbReference type="GO" id="GO:0008270">
    <property type="term" value="F:zinc ion binding"/>
    <property type="evidence" value="ECO:0007669"/>
    <property type="project" value="UniProtKB-KW"/>
</dbReference>
<evidence type="ECO:0000313" key="13">
    <source>
        <dbReference type="Proteomes" id="UP001186944"/>
    </source>
</evidence>
<dbReference type="InterPro" id="IPR013088">
    <property type="entry name" value="Znf_NHR/GATA"/>
</dbReference>
<name>A0AA88YDF7_PINIB</name>
<evidence type="ECO:0000259" key="11">
    <source>
        <dbReference type="PROSITE" id="PS51843"/>
    </source>
</evidence>
<dbReference type="Gene3D" id="3.30.50.10">
    <property type="entry name" value="Erythroid Transcription Factor GATA-1, subunit A"/>
    <property type="match status" value="1"/>
</dbReference>
<organism evidence="12 13">
    <name type="scientific">Pinctada imbricata</name>
    <name type="common">Atlantic pearl-oyster</name>
    <name type="synonym">Pinctada martensii</name>
    <dbReference type="NCBI Taxonomy" id="66713"/>
    <lineage>
        <taxon>Eukaryota</taxon>
        <taxon>Metazoa</taxon>
        <taxon>Spiralia</taxon>
        <taxon>Lophotrochozoa</taxon>
        <taxon>Mollusca</taxon>
        <taxon>Bivalvia</taxon>
        <taxon>Autobranchia</taxon>
        <taxon>Pteriomorphia</taxon>
        <taxon>Pterioida</taxon>
        <taxon>Pterioidea</taxon>
        <taxon>Pteriidae</taxon>
        <taxon>Pinctada</taxon>
    </lineage>
</organism>
<dbReference type="PROSITE" id="PS51030">
    <property type="entry name" value="NUCLEAR_REC_DBD_2"/>
    <property type="match status" value="1"/>
</dbReference>
<accession>A0AA88YDF7</accession>
<proteinExistence type="predicted"/>
<protein>
    <submittedName>
        <fullName evidence="12">Uncharacterized protein</fullName>
    </submittedName>
</protein>
<evidence type="ECO:0000259" key="10">
    <source>
        <dbReference type="PROSITE" id="PS51030"/>
    </source>
</evidence>
<evidence type="ECO:0000256" key="3">
    <source>
        <dbReference type="ARBA" id="ARBA00022833"/>
    </source>
</evidence>
<dbReference type="PRINTS" id="PR00398">
    <property type="entry name" value="STRDHORMONER"/>
</dbReference>
<keyword evidence="7" id="KW-0675">Receptor</keyword>
<dbReference type="Gene3D" id="1.10.565.10">
    <property type="entry name" value="Retinoid X Receptor"/>
    <property type="match status" value="1"/>
</dbReference>
<dbReference type="InterPro" id="IPR001628">
    <property type="entry name" value="Znf_hrmn_rcpt"/>
</dbReference>
<dbReference type="AlphaFoldDB" id="A0AA88YDF7"/>
<keyword evidence="6" id="KW-0804">Transcription</keyword>
<dbReference type="CDD" id="cd06916">
    <property type="entry name" value="NR_DBD_like"/>
    <property type="match status" value="1"/>
</dbReference>
<dbReference type="InterPro" id="IPR000536">
    <property type="entry name" value="Nucl_hrmn_rcpt_lig-bd"/>
</dbReference>
<keyword evidence="5" id="KW-0238">DNA-binding</keyword>
<dbReference type="SUPFAM" id="SSF48508">
    <property type="entry name" value="Nuclear receptor ligand-binding domain"/>
    <property type="match status" value="1"/>
</dbReference>
<dbReference type="Pfam" id="PF00104">
    <property type="entry name" value="Hormone_recep"/>
    <property type="match status" value="1"/>
</dbReference>
<keyword evidence="4" id="KW-0805">Transcription regulation</keyword>
<evidence type="ECO:0000256" key="9">
    <source>
        <dbReference type="SAM" id="MobiDB-lite"/>
    </source>
</evidence>
<evidence type="ECO:0000256" key="8">
    <source>
        <dbReference type="ARBA" id="ARBA00023242"/>
    </source>
</evidence>
<dbReference type="GO" id="GO:0045944">
    <property type="term" value="P:positive regulation of transcription by RNA polymerase II"/>
    <property type="evidence" value="ECO:0007669"/>
    <property type="project" value="TreeGrafter"/>
</dbReference>
<dbReference type="Proteomes" id="UP001186944">
    <property type="component" value="Unassembled WGS sequence"/>
</dbReference>
<feature type="region of interest" description="Disordered" evidence="9">
    <location>
        <begin position="1"/>
        <end position="26"/>
    </location>
</feature>
<reference evidence="12" key="1">
    <citation type="submission" date="2019-08" db="EMBL/GenBank/DDBJ databases">
        <title>The improved chromosome-level genome for the pearl oyster Pinctada fucata martensii using PacBio sequencing and Hi-C.</title>
        <authorList>
            <person name="Zheng Z."/>
        </authorList>
    </citation>
    <scope>NUCLEOTIDE SEQUENCE</scope>
    <source>
        <strain evidence="12">ZZ-2019</strain>
        <tissue evidence="12">Adductor muscle</tissue>
    </source>
</reference>
<keyword evidence="8" id="KW-0539">Nucleus</keyword>
<dbReference type="InterPro" id="IPR035500">
    <property type="entry name" value="NHR-like_dom_sf"/>
</dbReference>
<sequence>MDDTQTTSRTKRRSKNCDKTGRQKKSNYPYIPKGPVLVLPPCKVCGGKASGIHYGVNSCEACKGFFRRYLTRGEPYMCTYGGHCEISDRHRSNCSACRMQKCLDLGMSKDGIKHGRYTLTDRTKVIIEVKKLQLTSDALSQPRDPTKNLDFISMEINQKTSERMTHLMSPTQSYESDICSDFSTFSPEVNRNHLQFSPDSSFSLVDSPDSFDFPTEESQSPTSPKDYLHEELTDFLDTKTLSFGYSDITPRSMPLFEDVIATISPDIERIKGNIGTYEDTIEKLLQGLEEVRPHSNLTDTEIAAILKEEHKKYHQRTKIFGPLNALSPEEYNDVYEKTRLDVDGRKDYLQKNKGTIEVIIKKYVNFSHKIPGFSDLPSNDQALLLKASRFEFFLLLEYRTMDPDLDMMLTYTGEVFHLNQACIYVPKEMMKSWLEFTRCIKKLQLTDAELAVVLAVALTFRDRCKITNPDAVEEIQTYLLDILSDLLEDHHGNSCKMWFTHIMDMFTNFRSLSEAYFHHFRTSIRHCQLIQEHMPEILEFAFDE</sequence>
<evidence type="ECO:0000256" key="4">
    <source>
        <dbReference type="ARBA" id="ARBA00023015"/>
    </source>
</evidence>
<dbReference type="EMBL" id="VSWD01000005">
    <property type="protein sequence ID" value="KAK3102818.1"/>
    <property type="molecule type" value="Genomic_DNA"/>
</dbReference>
<comment type="caution">
    <text evidence="12">The sequence shown here is derived from an EMBL/GenBank/DDBJ whole genome shotgun (WGS) entry which is preliminary data.</text>
</comment>
<dbReference type="PANTHER" id="PTHR24082:SF473">
    <property type="entry name" value="ECDYSONE-INDUCED PROTEIN 75B, ISOFORM B"/>
    <property type="match status" value="1"/>
</dbReference>
<dbReference type="PROSITE" id="PS51843">
    <property type="entry name" value="NR_LBD"/>
    <property type="match status" value="1"/>
</dbReference>
<feature type="domain" description="NR LBD" evidence="11">
    <location>
        <begin position="327"/>
        <end position="542"/>
    </location>
</feature>
<dbReference type="GO" id="GO:0000978">
    <property type="term" value="F:RNA polymerase II cis-regulatory region sequence-specific DNA binding"/>
    <property type="evidence" value="ECO:0007669"/>
    <property type="project" value="TreeGrafter"/>
</dbReference>
<evidence type="ECO:0000313" key="12">
    <source>
        <dbReference type="EMBL" id="KAK3102818.1"/>
    </source>
</evidence>
<dbReference type="PANTHER" id="PTHR24082">
    <property type="entry name" value="NUCLEAR HORMONE RECEPTOR"/>
    <property type="match status" value="1"/>
</dbReference>
<keyword evidence="1" id="KW-0479">Metal-binding</keyword>
<dbReference type="PRINTS" id="PR00047">
    <property type="entry name" value="STROIDFINGER"/>
</dbReference>
<evidence type="ECO:0000256" key="1">
    <source>
        <dbReference type="ARBA" id="ARBA00022723"/>
    </source>
</evidence>
<evidence type="ECO:0000256" key="7">
    <source>
        <dbReference type="ARBA" id="ARBA00023170"/>
    </source>
</evidence>
<evidence type="ECO:0000256" key="5">
    <source>
        <dbReference type="ARBA" id="ARBA00023125"/>
    </source>
</evidence>
<dbReference type="SUPFAM" id="SSF57716">
    <property type="entry name" value="Glucocorticoid receptor-like (DNA-binding domain)"/>
    <property type="match status" value="1"/>
</dbReference>